<feature type="domain" description="Phage tail collar" evidence="2">
    <location>
        <begin position="28"/>
        <end position="84"/>
    </location>
</feature>
<dbReference type="SUPFAM" id="SSF88874">
    <property type="entry name" value="Receptor-binding domain of short tail fibre protein gp12"/>
    <property type="match status" value="1"/>
</dbReference>
<dbReference type="InterPro" id="IPR011083">
    <property type="entry name" value="Phage_tail_collar_dom"/>
</dbReference>
<sequence length="228" mass="23140">MKCYYLSALTALTFASSAFACGDSDYMGSICTTAAAACPAGTLEANGQLLTISQNQALYSLVGPYFGGDGKVNFALPDLRGRAPVGYGQNSDTSNVQFAKPRGQENVTLTVANLPAHTHSAAFNPGSGTNPITVTVPVSTNTSGNVLAPDNTHTIIAGTPTTGSNSAAMWSNTMTSPVNVKGITVSGDTSSGSVTLATTGAAAPVPTISPELGLKYCVVSRGVYPPRP</sequence>
<dbReference type="AlphaFoldDB" id="E4U0G0"/>
<evidence type="ECO:0000313" key="4">
    <source>
        <dbReference type="Proteomes" id="UP000008721"/>
    </source>
</evidence>
<dbReference type="PROSITE" id="PS51257">
    <property type="entry name" value="PROKAR_LIPOPROTEIN"/>
    <property type="match status" value="1"/>
</dbReference>
<dbReference type="Proteomes" id="UP000008721">
    <property type="component" value="Chromosome"/>
</dbReference>
<proteinExistence type="predicted"/>
<dbReference type="eggNOG" id="COG4675">
    <property type="taxonomic scope" value="Bacteria"/>
</dbReference>
<name>E4U0G0_SULKY</name>
<keyword evidence="4" id="KW-1185">Reference proteome</keyword>
<protein>
    <submittedName>
        <fullName evidence="3">Tail Collar domain protein</fullName>
    </submittedName>
</protein>
<evidence type="ECO:0000256" key="1">
    <source>
        <dbReference type="SAM" id="SignalP"/>
    </source>
</evidence>
<dbReference type="RefSeq" id="WP_013459454.1">
    <property type="nucleotide sequence ID" value="NC_014762.1"/>
</dbReference>
<dbReference type="HOGENOM" id="CLU_087872_1_1_7"/>
<evidence type="ECO:0000313" key="3">
    <source>
        <dbReference type="EMBL" id="ADR33257.1"/>
    </source>
</evidence>
<dbReference type="InterPro" id="IPR037053">
    <property type="entry name" value="Phage_tail_collar_dom_sf"/>
</dbReference>
<dbReference type="OrthoDB" id="9810174at2"/>
<reference evidence="3 4" key="1">
    <citation type="journal article" date="2012" name="Stand. Genomic Sci.">
        <title>Complete genome sequence of the sulfur compounds oxidizing chemolithoautotroph Sulfuricurvum kujiense type strain (YK-1(T)).</title>
        <authorList>
            <person name="Han C."/>
            <person name="Kotsyurbenko O."/>
            <person name="Chertkov O."/>
            <person name="Held B."/>
            <person name="Lapidus A."/>
            <person name="Nolan M."/>
            <person name="Lucas S."/>
            <person name="Hammon N."/>
            <person name="Deshpande S."/>
            <person name="Cheng J.F."/>
            <person name="Tapia R."/>
            <person name="Goodwin L.A."/>
            <person name="Pitluck S."/>
            <person name="Liolios K."/>
            <person name="Pagani I."/>
            <person name="Ivanova N."/>
            <person name="Mavromatis K."/>
            <person name="Mikhailova N."/>
            <person name="Pati A."/>
            <person name="Chen A."/>
            <person name="Palaniappan K."/>
            <person name="Land M."/>
            <person name="Hauser L."/>
            <person name="Chang Y.J."/>
            <person name="Jeffries C.D."/>
            <person name="Brambilla E.M."/>
            <person name="Rohde M."/>
            <person name="Spring S."/>
            <person name="Sikorski J."/>
            <person name="Goker M."/>
            <person name="Woyke T."/>
            <person name="Bristow J."/>
            <person name="Eisen J.A."/>
            <person name="Markowitz V."/>
            <person name="Hugenholtz P."/>
            <person name="Kyrpides N.C."/>
            <person name="Klenk H.P."/>
            <person name="Detter J.C."/>
        </authorList>
    </citation>
    <scope>NUCLEOTIDE SEQUENCE [LARGE SCALE GENOMIC DNA]</scope>
    <source>
        <strain evidence="4">ATCC BAA-921 / DSM 16994 / JCM 11577 / YK-1</strain>
    </source>
</reference>
<accession>E4U0G0</accession>
<gene>
    <name evidence="3" type="ordered locus">Sulku_0591</name>
</gene>
<feature type="signal peptide" evidence="1">
    <location>
        <begin position="1"/>
        <end position="20"/>
    </location>
</feature>
<evidence type="ECO:0000259" key="2">
    <source>
        <dbReference type="Pfam" id="PF07484"/>
    </source>
</evidence>
<keyword evidence="1" id="KW-0732">Signal</keyword>
<dbReference type="STRING" id="709032.Sulku_0591"/>
<dbReference type="EMBL" id="CP002355">
    <property type="protein sequence ID" value="ADR33257.1"/>
    <property type="molecule type" value="Genomic_DNA"/>
</dbReference>
<dbReference type="Pfam" id="PF07484">
    <property type="entry name" value="Collar"/>
    <property type="match status" value="1"/>
</dbReference>
<dbReference type="Gene3D" id="3.90.1340.10">
    <property type="entry name" value="Phage tail collar domain"/>
    <property type="match status" value="1"/>
</dbReference>
<feature type="chain" id="PRO_5003189942" evidence="1">
    <location>
        <begin position="21"/>
        <end position="228"/>
    </location>
</feature>
<dbReference type="KEGG" id="sku:Sulku_0591"/>
<organism evidence="3 4">
    <name type="scientific">Sulfuricurvum kujiense (strain ATCC BAA-921 / DSM 16994 / JCM 11577 / YK-1)</name>
    <dbReference type="NCBI Taxonomy" id="709032"/>
    <lineage>
        <taxon>Bacteria</taxon>
        <taxon>Pseudomonadati</taxon>
        <taxon>Campylobacterota</taxon>
        <taxon>Epsilonproteobacteria</taxon>
        <taxon>Campylobacterales</taxon>
        <taxon>Sulfurimonadaceae</taxon>
        <taxon>Sulfuricurvum</taxon>
    </lineage>
</organism>